<dbReference type="Proteomes" id="UP000539372">
    <property type="component" value="Unassembled WGS sequence"/>
</dbReference>
<dbReference type="InterPro" id="IPR011852">
    <property type="entry name" value="TRAP_TAXI"/>
</dbReference>
<dbReference type="RefSeq" id="WP_169624692.1">
    <property type="nucleotide sequence ID" value="NZ_JABBNT010000002.1"/>
</dbReference>
<name>A0A7Y0DZK5_9PROT</name>
<protein>
    <submittedName>
        <fullName evidence="2">TAXI family TRAP transporter solute-binding subunit</fullName>
    </submittedName>
</protein>
<dbReference type="AlphaFoldDB" id="A0A7Y0DZK5"/>
<comment type="caution">
    <text evidence="2">The sequence shown here is derived from an EMBL/GenBank/DDBJ whole genome shotgun (WGS) entry which is preliminary data.</text>
</comment>
<feature type="chain" id="PRO_5031012112" evidence="1">
    <location>
        <begin position="38"/>
        <end position="353"/>
    </location>
</feature>
<organism evidence="2 3">
    <name type="scientific">Pacificispira spongiicola</name>
    <dbReference type="NCBI Taxonomy" id="2729598"/>
    <lineage>
        <taxon>Bacteria</taxon>
        <taxon>Pseudomonadati</taxon>
        <taxon>Pseudomonadota</taxon>
        <taxon>Alphaproteobacteria</taxon>
        <taxon>Rhodospirillales</taxon>
        <taxon>Rhodospirillaceae</taxon>
        <taxon>Pacificispira</taxon>
    </lineage>
</organism>
<evidence type="ECO:0000313" key="3">
    <source>
        <dbReference type="Proteomes" id="UP000539372"/>
    </source>
</evidence>
<feature type="signal peptide" evidence="1">
    <location>
        <begin position="1"/>
        <end position="37"/>
    </location>
</feature>
<proteinExistence type="predicted"/>
<dbReference type="EMBL" id="JABBNT010000002">
    <property type="protein sequence ID" value="NMM44403.1"/>
    <property type="molecule type" value="Genomic_DNA"/>
</dbReference>
<evidence type="ECO:0000256" key="1">
    <source>
        <dbReference type="SAM" id="SignalP"/>
    </source>
</evidence>
<evidence type="ECO:0000313" key="2">
    <source>
        <dbReference type="EMBL" id="NMM44403.1"/>
    </source>
</evidence>
<accession>A0A7Y0DZK5</accession>
<gene>
    <name evidence="2" type="ORF">HH303_07925</name>
</gene>
<dbReference type="SUPFAM" id="SSF53850">
    <property type="entry name" value="Periplasmic binding protein-like II"/>
    <property type="match status" value="1"/>
</dbReference>
<sequence length="353" mass="37457">MSRSRTAAATLTPWDRRAVLGLALGAASFALPAPTLAQEVHQEALTFIRIGTGPSAETLYGLGTAISAGISRPPGGSPCDEGGICGVPGLIAVAQSRGGSLQNIRDMRDGLLESALVHADMAYWAYTGSGPFSEDLGVPDLRVIANLIPVSLHIVVRADSGIDSIRGLRDKIVSLGGPGSGTTRFANMLLRLHGLTRADIHPLSLPSGVAADLLVQGEIDALFEMGAPPIDAISELRDEVDIRLLPIEPNALQTLLGFFPFLRTAPFNPALYHIQEEPFKTVKLGVQWVVRSTMDAALVEAITKALWRSDTADVFNLNNPGHTFPTVDEGMEKGLIPFHPGAQAYYDSLLPSG</sequence>
<keyword evidence="1" id="KW-0732">Signal</keyword>
<reference evidence="2 3" key="1">
    <citation type="submission" date="2020-04" db="EMBL/GenBank/DDBJ databases">
        <title>Rhodospirillaceae bacterium KN72 isolated from deep sea.</title>
        <authorList>
            <person name="Zhang D.-C."/>
        </authorList>
    </citation>
    <scope>NUCLEOTIDE SEQUENCE [LARGE SCALE GENOMIC DNA]</scope>
    <source>
        <strain evidence="2 3">KN72</strain>
    </source>
</reference>
<keyword evidence="3" id="KW-1185">Reference proteome</keyword>
<dbReference type="PANTHER" id="PTHR42941:SF1">
    <property type="entry name" value="SLL1037 PROTEIN"/>
    <property type="match status" value="1"/>
</dbReference>
<dbReference type="Gene3D" id="3.40.190.10">
    <property type="entry name" value="Periplasmic binding protein-like II"/>
    <property type="match status" value="2"/>
</dbReference>
<dbReference type="NCBIfam" id="TIGR02122">
    <property type="entry name" value="TRAP_TAXI"/>
    <property type="match status" value="1"/>
</dbReference>
<dbReference type="Pfam" id="PF16868">
    <property type="entry name" value="NMT1_3"/>
    <property type="match status" value="1"/>
</dbReference>
<dbReference type="PANTHER" id="PTHR42941">
    <property type="entry name" value="SLL1037 PROTEIN"/>
    <property type="match status" value="1"/>
</dbReference>